<dbReference type="KEGG" id="sfu:Sfum_1965"/>
<feature type="binding site" evidence="6">
    <location>
        <position position="127"/>
    </location>
    <ligand>
        <name>Fe cation</name>
        <dbReference type="ChEBI" id="CHEBI:24875"/>
        <label>1</label>
    </ligand>
</feature>
<feature type="binding site" evidence="6">
    <location>
        <position position="94"/>
    </location>
    <ligand>
        <name>Fe cation</name>
        <dbReference type="ChEBI" id="CHEBI:24875"/>
        <label>1</label>
    </ligand>
</feature>
<dbReference type="AlphaFoldDB" id="A0LJP8"/>
<proteinExistence type="inferred from homology"/>
<dbReference type="FunFam" id="1.20.1260.10:FF:000001">
    <property type="entry name" value="Non-heme ferritin"/>
    <property type="match status" value="1"/>
</dbReference>
<keyword evidence="7" id="KW-0963">Cytoplasm</keyword>
<comment type="function">
    <text evidence="7">Iron-storage protein.</text>
</comment>
<feature type="domain" description="Ferritin-like diiron" evidence="8">
    <location>
        <begin position="1"/>
        <end position="145"/>
    </location>
</feature>
<feature type="binding site" evidence="6">
    <location>
        <position position="50"/>
    </location>
    <ligand>
        <name>Fe cation</name>
        <dbReference type="ChEBI" id="CHEBI:24875"/>
        <label>1</label>
    </ligand>
</feature>
<evidence type="ECO:0000313" key="10">
    <source>
        <dbReference type="Proteomes" id="UP000001784"/>
    </source>
</evidence>
<evidence type="ECO:0000256" key="4">
    <source>
        <dbReference type="ARBA" id="ARBA00023002"/>
    </source>
</evidence>
<dbReference type="GO" id="GO:0006879">
    <property type="term" value="P:intracellular iron ion homeostasis"/>
    <property type="evidence" value="ECO:0007669"/>
    <property type="project" value="UniProtKB-KW"/>
</dbReference>
<dbReference type="InterPro" id="IPR009040">
    <property type="entry name" value="Ferritin-like_diiron"/>
</dbReference>
<protein>
    <recommendedName>
        <fullName evidence="7">Ferritin</fullName>
        <ecNumber evidence="7">1.16.3.2</ecNumber>
    </recommendedName>
</protein>
<dbReference type="PANTHER" id="PTHR11431:SF127">
    <property type="entry name" value="BACTERIAL NON-HEME FERRITIN"/>
    <property type="match status" value="1"/>
</dbReference>
<dbReference type="EMBL" id="CP000478">
    <property type="protein sequence ID" value="ABK17650.1"/>
    <property type="molecule type" value="Genomic_DNA"/>
</dbReference>
<dbReference type="EC" id="1.16.3.2" evidence="7"/>
<dbReference type="eggNOG" id="COG1528">
    <property type="taxonomic scope" value="Bacteria"/>
</dbReference>
<dbReference type="SUPFAM" id="SSF47240">
    <property type="entry name" value="Ferritin-like"/>
    <property type="match status" value="1"/>
</dbReference>
<feature type="binding site" evidence="6">
    <location>
        <position position="17"/>
    </location>
    <ligand>
        <name>Fe cation</name>
        <dbReference type="ChEBI" id="CHEBI:24875"/>
        <label>1</label>
    </ligand>
</feature>
<dbReference type="PROSITE" id="PS50905">
    <property type="entry name" value="FERRITIN_LIKE"/>
    <property type="match status" value="1"/>
</dbReference>
<name>A0LJP8_SYNFM</name>
<dbReference type="GO" id="GO:0008199">
    <property type="term" value="F:ferric iron binding"/>
    <property type="evidence" value="ECO:0007669"/>
    <property type="project" value="InterPro"/>
</dbReference>
<evidence type="ECO:0000256" key="6">
    <source>
        <dbReference type="PIRSR" id="PIRSR601519-1"/>
    </source>
</evidence>
<dbReference type="GO" id="GO:0008198">
    <property type="term" value="F:ferrous iron binding"/>
    <property type="evidence" value="ECO:0007669"/>
    <property type="project" value="TreeGrafter"/>
</dbReference>
<dbReference type="InterPro" id="IPR041719">
    <property type="entry name" value="Ferritin_prok"/>
</dbReference>
<evidence type="ECO:0000259" key="8">
    <source>
        <dbReference type="PROSITE" id="PS50905"/>
    </source>
</evidence>
<dbReference type="RefSeq" id="WP_011698820.1">
    <property type="nucleotide sequence ID" value="NC_008554.1"/>
</dbReference>
<comment type="subcellular location">
    <subcellularLocation>
        <location evidence="7">Cytoplasm</location>
    </subcellularLocation>
</comment>
<dbReference type="STRING" id="335543.Sfum_1965"/>
<dbReference type="InterPro" id="IPR008331">
    <property type="entry name" value="Ferritin_DPS_dom"/>
</dbReference>
<comment type="catalytic activity">
    <reaction evidence="7">
        <text>4 Fe(2+) + O2 + 6 H2O = 4 iron(III) oxide-hydroxide + 12 H(+)</text>
        <dbReference type="Rhea" id="RHEA:11972"/>
        <dbReference type="ChEBI" id="CHEBI:15377"/>
        <dbReference type="ChEBI" id="CHEBI:15378"/>
        <dbReference type="ChEBI" id="CHEBI:15379"/>
        <dbReference type="ChEBI" id="CHEBI:29033"/>
        <dbReference type="ChEBI" id="CHEBI:78619"/>
        <dbReference type="EC" id="1.16.3.2"/>
    </reaction>
</comment>
<dbReference type="GO" id="GO:0042802">
    <property type="term" value="F:identical protein binding"/>
    <property type="evidence" value="ECO:0007669"/>
    <property type="project" value="UniProtKB-ARBA"/>
</dbReference>
<evidence type="ECO:0000256" key="1">
    <source>
        <dbReference type="ARBA" id="ARBA00006950"/>
    </source>
</evidence>
<evidence type="ECO:0000256" key="3">
    <source>
        <dbReference type="ARBA" id="ARBA00022723"/>
    </source>
</evidence>
<keyword evidence="5 6" id="KW-0408">Iron</keyword>
<evidence type="ECO:0000256" key="7">
    <source>
        <dbReference type="RuleBase" id="RU361145"/>
    </source>
</evidence>
<dbReference type="Pfam" id="PF00210">
    <property type="entry name" value="Ferritin"/>
    <property type="match status" value="1"/>
</dbReference>
<dbReference type="Proteomes" id="UP000001784">
    <property type="component" value="Chromosome"/>
</dbReference>
<dbReference type="InterPro" id="IPR009078">
    <property type="entry name" value="Ferritin-like_SF"/>
</dbReference>
<dbReference type="CDD" id="cd01055">
    <property type="entry name" value="Nonheme_Ferritin"/>
    <property type="match status" value="1"/>
</dbReference>
<sequence length="177" mass="19758">MLSDKMEKALNEQLNAELYSSYLYLSMASHFKKIGLPGFARWMEVQSLEELTHAMKFFDYVGDRGQQAILAPVPGPPSTWVSPLAAFENAFQHEVKVSGLINALVNLAMEQKDHATNNFLQWFVAEQVEEEASTDAIVQKLKLIRDSHGGLFMLDRELGQRTFTVPPGTTVLGGKAQ</sequence>
<reference evidence="9 10" key="1">
    <citation type="submission" date="2006-10" db="EMBL/GenBank/DDBJ databases">
        <title>Complete sequence of Syntrophobacter fumaroxidans MPOB.</title>
        <authorList>
            <consortium name="US DOE Joint Genome Institute"/>
            <person name="Copeland A."/>
            <person name="Lucas S."/>
            <person name="Lapidus A."/>
            <person name="Barry K."/>
            <person name="Detter J.C."/>
            <person name="Glavina del Rio T."/>
            <person name="Hammon N."/>
            <person name="Israni S."/>
            <person name="Pitluck S."/>
            <person name="Goltsman E.G."/>
            <person name="Martinez M."/>
            <person name="Schmutz J."/>
            <person name="Larimer F."/>
            <person name="Land M."/>
            <person name="Hauser L."/>
            <person name="Kyrpides N."/>
            <person name="Kim E."/>
            <person name="Boone D.R."/>
            <person name="Brockman F."/>
            <person name="Culley D."/>
            <person name="Ferry J."/>
            <person name="Gunsalus R."/>
            <person name="McInerney M.J."/>
            <person name="Morrison M."/>
            <person name="Plugge C."/>
            <person name="Rohlin L."/>
            <person name="Scholten J."/>
            <person name="Sieber J."/>
            <person name="Stams A.J.M."/>
            <person name="Worm P."/>
            <person name="Henstra A.M."/>
            <person name="Richardson P."/>
        </authorList>
    </citation>
    <scope>NUCLEOTIDE SEQUENCE [LARGE SCALE GENOMIC DNA]</scope>
    <source>
        <strain evidence="10">DSM 10017 / MPOB</strain>
    </source>
</reference>
<dbReference type="FunCoup" id="A0LJP8">
    <property type="interactions" value="221"/>
</dbReference>
<keyword evidence="10" id="KW-1185">Reference proteome</keyword>
<dbReference type="InterPro" id="IPR001519">
    <property type="entry name" value="Ferritin"/>
</dbReference>
<dbReference type="GO" id="GO:0006826">
    <property type="term" value="P:iron ion transport"/>
    <property type="evidence" value="ECO:0007669"/>
    <property type="project" value="InterPro"/>
</dbReference>
<evidence type="ECO:0000256" key="5">
    <source>
        <dbReference type="ARBA" id="ARBA00023004"/>
    </source>
</evidence>
<keyword evidence="3 6" id="KW-0479">Metal-binding</keyword>
<gene>
    <name evidence="9" type="ordered locus">Sfum_1965</name>
</gene>
<dbReference type="InterPro" id="IPR012347">
    <property type="entry name" value="Ferritin-like"/>
</dbReference>
<dbReference type="HOGENOM" id="CLU_065681_1_2_7"/>
<keyword evidence="2 7" id="KW-0409">Iron storage</keyword>
<accession>A0LJP8</accession>
<keyword evidence="4" id="KW-0560">Oxidoreductase</keyword>
<feature type="binding site" evidence="6">
    <location>
        <position position="53"/>
    </location>
    <ligand>
        <name>Fe cation</name>
        <dbReference type="ChEBI" id="CHEBI:24875"/>
        <label>1</label>
    </ligand>
</feature>
<evidence type="ECO:0000313" key="9">
    <source>
        <dbReference type="EMBL" id="ABK17650.1"/>
    </source>
</evidence>
<evidence type="ECO:0000256" key="2">
    <source>
        <dbReference type="ARBA" id="ARBA00022434"/>
    </source>
</evidence>
<comment type="similarity">
    <text evidence="1 7">Belongs to the ferritin family. Prokaryotic subfamily.</text>
</comment>
<dbReference type="OrthoDB" id="9801481at2"/>
<organism evidence="9 10">
    <name type="scientific">Syntrophobacter fumaroxidans (strain DSM 10017 / MPOB)</name>
    <dbReference type="NCBI Taxonomy" id="335543"/>
    <lineage>
        <taxon>Bacteria</taxon>
        <taxon>Pseudomonadati</taxon>
        <taxon>Thermodesulfobacteriota</taxon>
        <taxon>Syntrophobacteria</taxon>
        <taxon>Syntrophobacterales</taxon>
        <taxon>Syntrophobacteraceae</taxon>
        <taxon>Syntrophobacter</taxon>
    </lineage>
</organism>
<dbReference type="InParanoid" id="A0LJP8"/>
<dbReference type="GO" id="GO:0005829">
    <property type="term" value="C:cytosol"/>
    <property type="evidence" value="ECO:0007669"/>
    <property type="project" value="TreeGrafter"/>
</dbReference>
<dbReference type="Gene3D" id="1.20.1260.10">
    <property type="match status" value="1"/>
</dbReference>
<dbReference type="GO" id="GO:0004322">
    <property type="term" value="F:ferroxidase activity"/>
    <property type="evidence" value="ECO:0007669"/>
    <property type="project" value="TreeGrafter"/>
</dbReference>
<dbReference type="PANTHER" id="PTHR11431">
    <property type="entry name" value="FERRITIN"/>
    <property type="match status" value="1"/>
</dbReference>